<dbReference type="GO" id="GO:0006351">
    <property type="term" value="P:DNA-templated transcription"/>
    <property type="evidence" value="ECO:0007669"/>
    <property type="project" value="InterPro"/>
</dbReference>
<keyword evidence="5" id="KW-0256">Endoplasmic reticulum</keyword>
<protein>
    <submittedName>
        <fullName evidence="16">GPI biosynthesis protein Pig-F</fullName>
    </submittedName>
</protein>
<dbReference type="HOGENOM" id="CLU_311931_0_0_1"/>
<dbReference type="InterPro" id="IPR009580">
    <property type="entry name" value="GPI_biosynthesis_protein_Pig-F"/>
</dbReference>
<evidence type="ECO:0000256" key="12">
    <source>
        <dbReference type="ARBA" id="ARBA00023242"/>
    </source>
</evidence>
<feature type="domain" description="Xylanolytic transcriptional activator regulatory" evidence="15">
    <location>
        <begin position="578"/>
        <end position="647"/>
    </location>
</feature>
<dbReference type="GO" id="GO:0006506">
    <property type="term" value="P:GPI anchor biosynthetic process"/>
    <property type="evidence" value="ECO:0007669"/>
    <property type="project" value="UniProtKB-UniPathway"/>
</dbReference>
<keyword evidence="6" id="KW-0862">Zinc</keyword>
<keyword evidence="10 14" id="KW-0472">Membrane</keyword>
<evidence type="ECO:0000256" key="6">
    <source>
        <dbReference type="ARBA" id="ARBA00022833"/>
    </source>
</evidence>
<feature type="transmembrane region" description="Helical" evidence="14">
    <location>
        <begin position="34"/>
        <end position="55"/>
    </location>
</feature>
<keyword evidence="17" id="KW-1185">Reference proteome</keyword>
<evidence type="ECO:0000256" key="4">
    <source>
        <dbReference type="ARBA" id="ARBA00022692"/>
    </source>
</evidence>
<feature type="compositionally biased region" description="Polar residues" evidence="13">
    <location>
        <begin position="1"/>
        <end position="15"/>
    </location>
</feature>
<evidence type="ECO:0000256" key="1">
    <source>
        <dbReference type="ARBA" id="ARBA00004477"/>
    </source>
</evidence>
<feature type="transmembrane region" description="Helical" evidence="14">
    <location>
        <begin position="67"/>
        <end position="88"/>
    </location>
</feature>
<feature type="compositionally biased region" description="Low complexity" evidence="13">
    <location>
        <begin position="93"/>
        <end position="102"/>
    </location>
</feature>
<keyword evidence="7 14" id="KW-1133">Transmembrane helix</keyword>
<comment type="caution">
    <text evidence="16">The sequence shown here is derived from an EMBL/GenBank/DDBJ whole genome shotgun (WGS) entry which is preliminary data.</text>
</comment>
<dbReference type="Pfam" id="PF04082">
    <property type="entry name" value="Fungal_trans"/>
    <property type="match status" value="1"/>
</dbReference>
<dbReference type="STRING" id="40296.A0A0A2LIE2"/>
<dbReference type="CDD" id="cd12148">
    <property type="entry name" value="fungal_TF_MHR"/>
    <property type="match status" value="1"/>
</dbReference>
<keyword evidence="12" id="KW-0539">Nucleus</keyword>
<dbReference type="GO" id="GO:0000981">
    <property type="term" value="F:DNA-binding transcription factor activity, RNA polymerase II-specific"/>
    <property type="evidence" value="ECO:0007669"/>
    <property type="project" value="InterPro"/>
</dbReference>
<evidence type="ECO:0000256" key="13">
    <source>
        <dbReference type="SAM" id="MobiDB-lite"/>
    </source>
</evidence>
<keyword evidence="3" id="KW-0337">GPI-anchor biosynthesis</keyword>
<keyword evidence="11" id="KW-0804">Transcription</keyword>
<dbReference type="Pfam" id="PF06699">
    <property type="entry name" value="PIG-F"/>
    <property type="match status" value="1"/>
</dbReference>
<dbReference type="PhylomeDB" id="A0A0A2LIE2"/>
<accession>A0A0A2LIE2</accession>
<dbReference type="OrthoDB" id="10251155at2759"/>
<evidence type="ECO:0000256" key="10">
    <source>
        <dbReference type="ARBA" id="ARBA00023136"/>
    </source>
</evidence>
<dbReference type="UniPathway" id="UPA00196"/>
<evidence type="ECO:0000256" key="2">
    <source>
        <dbReference type="ARBA" id="ARBA00004687"/>
    </source>
</evidence>
<evidence type="ECO:0000256" key="9">
    <source>
        <dbReference type="ARBA" id="ARBA00023125"/>
    </source>
</evidence>
<gene>
    <name evidence="16" type="ORF">PITC_037110</name>
</gene>
<keyword evidence="8" id="KW-0805">Transcription regulation</keyword>
<feature type="transmembrane region" description="Helical" evidence="14">
    <location>
        <begin position="176"/>
        <end position="195"/>
    </location>
</feature>
<evidence type="ECO:0000313" key="16">
    <source>
        <dbReference type="EMBL" id="KGO76285.1"/>
    </source>
</evidence>
<feature type="region of interest" description="Disordered" evidence="13">
    <location>
        <begin position="93"/>
        <end position="128"/>
    </location>
</feature>
<dbReference type="SMART" id="SM00906">
    <property type="entry name" value="Fungal_trans"/>
    <property type="match status" value="1"/>
</dbReference>
<evidence type="ECO:0000259" key="15">
    <source>
        <dbReference type="SMART" id="SM00906"/>
    </source>
</evidence>
<dbReference type="InterPro" id="IPR052073">
    <property type="entry name" value="Amide_Lactam_Regulators"/>
</dbReference>
<sequence>MAPDTSSAPGASSLTPHAHDEKPSAPPVNILPPLIARIYSIAHPALLLALGATRFEALVADPTKELLFTLPWLTLVQIFYVIVCLPPAGSTPSTETSASAPADGKSSPRSAGPGGAARHGKHGKRKQHTNSWASIWSRLLPALLSLSLTFALATPVLTILLVLFGAPVTTHNSETVLCAAHMAVLSATALTYAHGLDRAVWNEVWGISRPADAVWGSALGTGLGAWFGAVPIPLDWDRPWQAFPITILVGAYIGYAVGSLLGRAPLIYGKRVKFTSEEDTHFVFRVILKDKNGFLERAFAVKGSTAFFPSGRFIANTEMPEYEEISVRCDFATQDPCTNCKKSDVECRPYTRKRKRFTNSLSPGRNVSTSAPLSQTPRRQVPPESPEAQVASQRTSLSKSHGMIPIETNAIVVANNGDPFIKEESYRGRSEYLSGSVPFDENMVKPGRETTYTNPKASETDMQMLRDQGAYELPPLSVQKELMASFNMHCAPWTPVVDPKWLDESAPRSMLLLQAIFLAGSRVSKAHLDYGSSEVFYRRAKLLFFFGGCDNPLISIVAACLLHWYNPVGPEDVSTDTSGSWIRTAGAMAFQIGLHKEPSPNSRDRGFRRRLWWSLVVRDNIISVGVGRPRTINLRDSDVLPPSLNDFPVKNFKSQLFLAYCTISRLLGDTVESHLRKEISRQRRVDLENAVYRWAKQVIPGLRSSVAAQEDAAICNLEVQQMLVMYFVVLTILHRSPTPGSVPPAAALVASSFIAGIYEEFLLRDELRYLGPVFAFYPLCAGLSLLSSCRYADLQSTAEHELTVMKLCLQKLSERWLSAVGPLRALNNLTEKVQELGPFGGSSPALDPDAASFFEGFDTKLCKQWQTIGHPSEPTSGNTGIAPTCTMAELHDTDALRSLDSPPGQPVDTYDLASLDISLDPFSNNWEGAGFDWSGSWLLNI</sequence>
<organism evidence="16 17">
    <name type="scientific">Penicillium italicum</name>
    <name type="common">Blue mold</name>
    <dbReference type="NCBI Taxonomy" id="40296"/>
    <lineage>
        <taxon>Eukaryota</taxon>
        <taxon>Fungi</taxon>
        <taxon>Dikarya</taxon>
        <taxon>Ascomycota</taxon>
        <taxon>Pezizomycotina</taxon>
        <taxon>Eurotiomycetes</taxon>
        <taxon>Eurotiomycetidae</taxon>
        <taxon>Eurotiales</taxon>
        <taxon>Aspergillaceae</taxon>
        <taxon>Penicillium</taxon>
    </lineage>
</organism>
<evidence type="ECO:0000256" key="7">
    <source>
        <dbReference type="ARBA" id="ARBA00022989"/>
    </source>
</evidence>
<feature type="region of interest" description="Disordered" evidence="13">
    <location>
        <begin position="1"/>
        <end position="25"/>
    </location>
</feature>
<keyword evidence="9" id="KW-0238">DNA-binding</keyword>
<dbReference type="PANTHER" id="PTHR47171:SF2">
    <property type="entry name" value="TRANSCRIPTION FACTOR, PUTATIVE-RELATED"/>
    <property type="match status" value="1"/>
</dbReference>
<evidence type="ECO:0000256" key="3">
    <source>
        <dbReference type="ARBA" id="ARBA00022502"/>
    </source>
</evidence>
<dbReference type="InterPro" id="IPR001138">
    <property type="entry name" value="Zn2Cys6_DnaBD"/>
</dbReference>
<evidence type="ECO:0000256" key="8">
    <source>
        <dbReference type="ARBA" id="ARBA00023015"/>
    </source>
</evidence>
<proteinExistence type="predicted"/>
<feature type="transmembrane region" description="Helical" evidence="14">
    <location>
        <begin position="139"/>
        <end position="164"/>
    </location>
</feature>
<feature type="region of interest" description="Disordered" evidence="13">
    <location>
        <begin position="356"/>
        <end position="399"/>
    </location>
</feature>
<keyword evidence="4 14" id="KW-0812">Transmembrane</keyword>
<feature type="compositionally biased region" description="Polar residues" evidence="13">
    <location>
        <begin position="390"/>
        <end position="399"/>
    </location>
</feature>
<dbReference type="AlphaFoldDB" id="A0A0A2LIE2"/>
<comment type="subcellular location">
    <subcellularLocation>
        <location evidence="1">Endoplasmic reticulum membrane</location>
        <topology evidence="1">Multi-pass membrane protein</topology>
    </subcellularLocation>
</comment>
<dbReference type="PANTHER" id="PTHR47171">
    <property type="entry name" value="FARA-RELATED"/>
    <property type="match status" value="1"/>
</dbReference>
<dbReference type="GO" id="GO:0003677">
    <property type="term" value="F:DNA binding"/>
    <property type="evidence" value="ECO:0007669"/>
    <property type="project" value="UniProtKB-KW"/>
</dbReference>
<dbReference type="GO" id="GO:0008270">
    <property type="term" value="F:zinc ion binding"/>
    <property type="evidence" value="ECO:0007669"/>
    <property type="project" value="InterPro"/>
</dbReference>
<evidence type="ECO:0000313" key="17">
    <source>
        <dbReference type="Proteomes" id="UP000030104"/>
    </source>
</evidence>
<dbReference type="InterPro" id="IPR007219">
    <property type="entry name" value="XnlR_reg_dom"/>
</dbReference>
<reference evidence="16 17" key="1">
    <citation type="journal article" date="2015" name="Mol. Plant Microbe Interact.">
        <title>Genome, transcriptome, and functional analyses of Penicillium expansum provide new insights into secondary metabolism and pathogenicity.</title>
        <authorList>
            <person name="Ballester A.R."/>
            <person name="Marcet-Houben M."/>
            <person name="Levin E."/>
            <person name="Sela N."/>
            <person name="Selma-Lazaro C."/>
            <person name="Carmona L."/>
            <person name="Wisniewski M."/>
            <person name="Droby S."/>
            <person name="Gonzalez-Candelas L."/>
            <person name="Gabaldon T."/>
        </authorList>
    </citation>
    <scope>NUCLEOTIDE SEQUENCE [LARGE SCALE GENOMIC DNA]</scope>
    <source>
        <strain evidence="16 17">PHI-1</strain>
    </source>
</reference>
<dbReference type="EMBL" id="JQGA01000294">
    <property type="protein sequence ID" value="KGO76285.1"/>
    <property type="molecule type" value="Genomic_DNA"/>
</dbReference>
<name>A0A0A2LIE2_PENIT</name>
<feature type="transmembrane region" description="Helical" evidence="14">
    <location>
        <begin position="242"/>
        <end position="261"/>
    </location>
</feature>
<evidence type="ECO:0000256" key="11">
    <source>
        <dbReference type="ARBA" id="ARBA00023163"/>
    </source>
</evidence>
<feature type="compositionally biased region" description="Polar residues" evidence="13">
    <location>
        <begin position="358"/>
        <end position="378"/>
    </location>
</feature>
<feature type="compositionally biased region" description="Basic residues" evidence="13">
    <location>
        <begin position="118"/>
        <end position="128"/>
    </location>
</feature>
<evidence type="ECO:0000256" key="14">
    <source>
        <dbReference type="SAM" id="Phobius"/>
    </source>
</evidence>
<dbReference type="CDD" id="cd00067">
    <property type="entry name" value="GAL4"/>
    <property type="match status" value="1"/>
</dbReference>
<comment type="pathway">
    <text evidence="2">Glycolipid biosynthesis; glycosylphosphatidylinositol-anchor biosynthesis.</text>
</comment>
<evidence type="ECO:0000256" key="5">
    <source>
        <dbReference type="ARBA" id="ARBA00022824"/>
    </source>
</evidence>
<dbReference type="GO" id="GO:0005789">
    <property type="term" value="C:endoplasmic reticulum membrane"/>
    <property type="evidence" value="ECO:0007669"/>
    <property type="project" value="UniProtKB-SubCell"/>
</dbReference>
<dbReference type="Proteomes" id="UP000030104">
    <property type="component" value="Unassembled WGS sequence"/>
</dbReference>